<dbReference type="PANTHER" id="PTHR39426:SF1">
    <property type="entry name" value="HOMOLOGY TO DEATH-ON-CURING PROTEIN OF PHAGE P1"/>
    <property type="match status" value="1"/>
</dbReference>
<evidence type="ECO:0000313" key="3">
    <source>
        <dbReference type="Proteomes" id="UP000177575"/>
    </source>
</evidence>
<feature type="domain" description="Fido" evidence="1">
    <location>
        <begin position="1"/>
        <end position="131"/>
    </location>
</feature>
<dbReference type="GO" id="GO:0016301">
    <property type="term" value="F:kinase activity"/>
    <property type="evidence" value="ECO:0007669"/>
    <property type="project" value="InterPro"/>
</dbReference>
<evidence type="ECO:0000259" key="1">
    <source>
        <dbReference type="PROSITE" id="PS51459"/>
    </source>
</evidence>
<dbReference type="NCBIfam" id="TIGR01550">
    <property type="entry name" value="DOC_P1"/>
    <property type="match status" value="1"/>
</dbReference>
<organism evidence="2 3">
    <name type="scientific">Candidatus Veblenbacteria bacterium RIFOXYB1_FULL_43_13</name>
    <dbReference type="NCBI Taxonomy" id="1802426"/>
    <lineage>
        <taxon>Bacteria</taxon>
        <taxon>Candidatus Vebleniibacteriota</taxon>
    </lineage>
</organism>
<dbReference type="SUPFAM" id="SSF140931">
    <property type="entry name" value="Fic-like"/>
    <property type="match status" value="1"/>
</dbReference>
<dbReference type="EMBL" id="MHTC01000049">
    <property type="protein sequence ID" value="OHA54435.1"/>
    <property type="molecule type" value="Genomic_DNA"/>
</dbReference>
<reference evidence="2 3" key="1">
    <citation type="journal article" date="2016" name="Nat. Commun.">
        <title>Thousands of microbial genomes shed light on interconnected biogeochemical processes in an aquifer system.</title>
        <authorList>
            <person name="Anantharaman K."/>
            <person name="Brown C.T."/>
            <person name="Hug L.A."/>
            <person name="Sharon I."/>
            <person name="Castelle C.J."/>
            <person name="Probst A.J."/>
            <person name="Thomas B.C."/>
            <person name="Singh A."/>
            <person name="Wilkins M.J."/>
            <person name="Karaoz U."/>
            <person name="Brodie E.L."/>
            <person name="Williams K.H."/>
            <person name="Hubbard S.S."/>
            <person name="Banfield J.F."/>
        </authorList>
    </citation>
    <scope>NUCLEOTIDE SEQUENCE [LARGE SCALE GENOMIC DNA]</scope>
</reference>
<name>A0A1G2Q1I1_9BACT</name>
<accession>A0A1G2Q1I1</accession>
<sequence>MRTHSISINEVEYAAYRLAVQFMTWDEPIPSFGSRFPNSLESCLKTPFQTYQKKHLYRGLVEKAAILFYLMIKNHPFENGNKRIAIMTLFYFLYKNGKWLNIDNKQLYDIAFNIAKTKPKSRDRAIKWLQTELKNHLINYPDKK</sequence>
<dbReference type="Pfam" id="PF02661">
    <property type="entry name" value="Fic"/>
    <property type="match status" value="1"/>
</dbReference>
<dbReference type="Proteomes" id="UP000177575">
    <property type="component" value="Unassembled WGS sequence"/>
</dbReference>
<dbReference type="AlphaFoldDB" id="A0A1G2Q1I1"/>
<gene>
    <name evidence="2" type="ORF">A2388_03070</name>
</gene>
<dbReference type="InterPro" id="IPR003812">
    <property type="entry name" value="Fido"/>
</dbReference>
<protein>
    <recommendedName>
        <fullName evidence="1">Fido domain-containing protein</fullName>
    </recommendedName>
</protein>
<proteinExistence type="predicted"/>
<dbReference type="InterPro" id="IPR036597">
    <property type="entry name" value="Fido-like_dom_sf"/>
</dbReference>
<dbReference type="Gene3D" id="1.20.120.1870">
    <property type="entry name" value="Fic/DOC protein, Fido domain"/>
    <property type="match status" value="1"/>
</dbReference>
<comment type="caution">
    <text evidence="2">The sequence shown here is derived from an EMBL/GenBank/DDBJ whole genome shotgun (WGS) entry which is preliminary data.</text>
</comment>
<dbReference type="InterPro" id="IPR053737">
    <property type="entry name" value="Type_II_TA_Toxin"/>
</dbReference>
<dbReference type="InterPro" id="IPR006440">
    <property type="entry name" value="Doc"/>
</dbReference>
<evidence type="ECO:0000313" key="2">
    <source>
        <dbReference type="EMBL" id="OHA54435.1"/>
    </source>
</evidence>
<dbReference type="PANTHER" id="PTHR39426">
    <property type="entry name" value="HOMOLOGY TO DEATH-ON-CURING PROTEIN OF PHAGE P1"/>
    <property type="match status" value="1"/>
</dbReference>
<dbReference type="PROSITE" id="PS51459">
    <property type="entry name" value="FIDO"/>
    <property type="match status" value="1"/>
</dbReference>